<dbReference type="Gene3D" id="3.30.1050.10">
    <property type="entry name" value="SCP2 sterol-binding domain"/>
    <property type="match status" value="1"/>
</dbReference>
<dbReference type="InterPro" id="IPR036527">
    <property type="entry name" value="SCP2_sterol-bd_dom_sf"/>
</dbReference>
<dbReference type="RefSeq" id="WP_078484755.1">
    <property type="nucleotide sequence ID" value="NZ_MPRL01000074.1"/>
</dbReference>
<proteinExistence type="predicted"/>
<dbReference type="SUPFAM" id="SSF55718">
    <property type="entry name" value="SCP-like"/>
    <property type="match status" value="1"/>
</dbReference>
<protein>
    <submittedName>
        <fullName evidence="1">SCP-2 sterol transfer family protein</fullName>
    </submittedName>
</protein>
<organism evidence="1 2">
    <name type="scientific">Solemya pervernicosa gill symbiont</name>
    <dbReference type="NCBI Taxonomy" id="642797"/>
    <lineage>
        <taxon>Bacteria</taxon>
        <taxon>Pseudomonadati</taxon>
        <taxon>Pseudomonadota</taxon>
        <taxon>Gammaproteobacteria</taxon>
        <taxon>sulfur-oxidizing symbionts</taxon>
    </lineage>
</organism>
<gene>
    <name evidence="1" type="ORF">BOW53_14235</name>
</gene>
<dbReference type="EMBL" id="MPRL01000074">
    <property type="protein sequence ID" value="OOZ38751.1"/>
    <property type="molecule type" value="Genomic_DNA"/>
</dbReference>
<dbReference type="AlphaFoldDB" id="A0A1T2L102"/>
<evidence type="ECO:0000313" key="1">
    <source>
        <dbReference type="EMBL" id="OOZ38751.1"/>
    </source>
</evidence>
<accession>A0A1T2L102</accession>
<comment type="caution">
    <text evidence="1">The sequence shown here is derived from an EMBL/GenBank/DDBJ whole genome shotgun (WGS) entry which is preliminary data.</text>
</comment>
<keyword evidence="2" id="KW-1185">Reference proteome</keyword>
<sequence>MSEMFSEEWMGKFMEEWNKEPDLSDALAKIGFNSVIAYGFDGDDAPKGYISIENGKATAAGAFDGQDINWDLRATPENWGKWMKKPPGMMGLGVAYTSRKLKFNVGDYSAMVKDPRMATPFIKSFTVMGRA</sequence>
<evidence type="ECO:0000313" key="2">
    <source>
        <dbReference type="Proteomes" id="UP000191110"/>
    </source>
</evidence>
<dbReference type="OrthoDB" id="459969at2"/>
<name>A0A1T2L102_9GAMM</name>
<dbReference type="Proteomes" id="UP000191110">
    <property type="component" value="Unassembled WGS sequence"/>
</dbReference>
<reference evidence="1 2" key="1">
    <citation type="submission" date="2016-11" db="EMBL/GenBank/DDBJ databases">
        <title>Mixed transmission modes and dynamic genome evolution in an obligate animal-bacterial symbiosis.</title>
        <authorList>
            <person name="Russell S.L."/>
            <person name="Corbett-Detig R.B."/>
            <person name="Cavanaugh C.M."/>
        </authorList>
    </citation>
    <scope>NUCLEOTIDE SEQUENCE [LARGE SCALE GENOMIC DNA]</scope>
    <source>
        <strain evidence="1">Sveles-Q1</strain>
    </source>
</reference>